<protein>
    <recommendedName>
        <fullName evidence="3">Nucleic-acid-binding protein from mobile element jockey</fullName>
    </recommendedName>
</protein>
<evidence type="ECO:0008006" key="3">
    <source>
        <dbReference type="Google" id="ProtNLM"/>
    </source>
</evidence>
<dbReference type="Proteomes" id="UP000499080">
    <property type="component" value="Unassembled WGS sequence"/>
</dbReference>
<dbReference type="OrthoDB" id="6486140at2759"/>
<sequence>MILRVTRFVENPKVCFKCLKFGNTRFRCDKDKRCSKCGGTHKDECTVPIKCFRCNEPHDALDKNCTIFIREQEIINLLRNHDISFAEARERAATGQSFAAVASRFSFSRTLLLLLPAILFRHKIIRRGGTQDVASLRL</sequence>
<dbReference type="AlphaFoldDB" id="A0A4Y2AIP5"/>
<organism evidence="1 2">
    <name type="scientific">Araneus ventricosus</name>
    <name type="common">Orbweaver spider</name>
    <name type="synonym">Epeira ventricosa</name>
    <dbReference type="NCBI Taxonomy" id="182803"/>
    <lineage>
        <taxon>Eukaryota</taxon>
        <taxon>Metazoa</taxon>
        <taxon>Ecdysozoa</taxon>
        <taxon>Arthropoda</taxon>
        <taxon>Chelicerata</taxon>
        <taxon>Arachnida</taxon>
        <taxon>Araneae</taxon>
        <taxon>Araneomorphae</taxon>
        <taxon>Entelegynae</taxon>
        <taxon>Araneoidea</taxon>
        <taxon>Araneidae</taxon>
        <taxon>Araneus</taxon>
    </lineage>
</organism>
<dbReference type="EMBL" id="BGPR01000018">
    <property type="protein sequence ID" value="GBL79159.1"/>
    <property type="molecule type" value="Genomic_DNA"/>
</dbReference>
<gene>
    <name evidence="1" type="ORF">AVEN_92403_1</name>
</gene>
<comment type="caution">
    <text evidence="1">The sequence shown here is derived from an EMBL/GenBank/DDBJ whole genome shotgun (WGS) entry which is preliminary data.</text>
</comment>
<accession>A0A4Y2AIP5</accession>
<evidence type="ECO:0000313" key="2">
    <source>
        <dbReference type="Proteomes" id="UP000499080"/>
    </source>
</evidence>
<proteinExistence type="predicted"/>
<reference evidence="1 2" key="1">
    <citation type="journal article" date="2019" name="Sci. Rep.">
        <title>Orb-weaving spider Araneus ventricosus genome elucidates the spidroin gene catalogue.</title>
        <authorList>
            <person name="Kono N."/>
            <person name="Nakamura H."/>
            <person name="Ohtoshi R."/>
            <person name="Moran D.A.P."/>
            <person name="Shinohara A."/>
            <person name="Yoshida Y."/>
            <person name="Fujiwara M."/>
            <person name="Mori M."/>
            <person name="Tomita M."/>
            <person name="Arakawa K."/>
        </authorList>
    </citation>
    <scope>NUCLEOTIDE SEQUENCE [LARGE SCALE GENOMIC DNA]</scope>
</reference>
<name>A0A4Y2AIP5_ARAVE</name>
<keyword evidence="2" id="KW-1185">Reference proteome</keyword>
<evidence type="ECO:0000313" key="1">
    <source>
        <dbReference type="EMBL" id="GBL79159.1"/>
    </source>
</evidence>